<dbReference type="Proteomes" id="UP000035681">
    <property type="component" value="Unplaced"/>
</dbReference>
<organism evidence="3">
    <name type="scientific">Strongyloides stercoralis</name>
    <name type="common">Threadworm</name>
    <dbReference type="NCBI Taxonomy" id="6248"/>
    <lineage>
        <taxon>Eukaryota</taxon>
        <taxon>Metazoa</taxon>
        <taxon>Ecdysozoa</taxon>
        <taxon>Nematoda</taxon>
        <taxon>Chromadorea</taxon>
        <taxon>Rhabditida</taxon>
        <taxon>Tylenchina</taxon>
        <taxon>Panagrolaimomorpha</taxon>
        <taxon>Strongyloidoidea</taxon>
        <taxon>Strongyloididae</taxon>
        <taxon>Strongyloides</taxon>
    </lineage>
</organism>
<dbReference type="AlphaFoldDB" id="A0A0K0ERU1"/>
<evidence type="ECO:0000313" key="2">
    <source>
        <dbReference type="Proteomes" id="UP000035681"/>
    </source>
</evidence>
<reference evidence="3" key="1">
    <citation type="submission" date="2015-08" db="UniProtKB">
        <authorList>
            <consortium name="WormBaseParasite"/>
        </authorList>
    </citation>
    <scope>IDENTIFICATION</scope>
</reference>
<name>A0A0K0ERU1_STRER</name>
<evidence type="ECO:0000256" key="1">
    <source>
        <dbReference type="SAM" id="MobiDB-lite"/>
    </source>
</evidence>
<dbReference type="WBParaSite" id="SSTP_0001217100.1">
    <property type="protein sequence ID" value="SSTP_0001217100.1"/>
    <property type="gene ID" value="SSTP_0001217100"/>
</dbReference>
<keyword evidence="2" id="KW-1185">Reference proteome</keyword>
<dbReference type="WBParaSite" id="TCONS_00003182.p1">
    <property type="protein sequence ID" value="TCONS_00003182.p1"/>
    <property type="gene ID" value="XLOC_002929"/>
</dbReference>
<evidence type="ECO:0000313" key="3">
    <source>
        <dbReference type="WBParaSite" id="SSTP_0001217100.1"/>
    </source>
</evidence>
<accession>A0A0K0ERU1</accession>
<protein>
    <submittedName>
        <fullName evidence="3">Thioredoxin domain-containing protein</fullName>
    </submittedName>
</protein>
<feature type="region of interest" description="Disordered" evidence="1">
    <location>
        <begin position="119"/>
        <end position="153"/>
    </location>
</feature>
<sequence>MINCSLTSLAIVIIGAATATILFDTQDSLGLRTKLFTTFSGNKETSYENLDAYNLDETGFIPTILILYAHGKFCCKFYHTHSIKCVPSNTLSLTPSRSINKLNRELNKTKDNIHNVKQQKNNENKKSEKESKVKIKHEDKLKSDDKNEKDKNTKYTDQAYIDLTTIDEDIKKAKKLA</sequence>
<proteinExistence type="predicted"/>